<dbReference type="KEGG" id="nev:NTE_01114"/>
<dbReference type="Proteomes" id="UP000028194">
    <property type="component" value="Chromosome"/>
</dbReference>
<proteinExistence type="predicted"/>
<name>A0A075MQP8_9ARCH</name>
<dbReference type="EMBL" id="CP007174">
    <property type="protein sequence ID" value="AIF83187.1"/>
    <property type="molecule type" value="Genomic_DNA"/>
</dbReference>
<keyword evidence="2" id="KW-1185">Reference proteome</keyword>
<sequence>MPVSAPASDAIEGTSWLLAAILIGGARSLPPIFRAYAFNNARKTPVVFFCPRPEGLLVALINSRQKTLTIFVPFHRLQARAINSLSTLM</sequence>
<protein>
    <submittedName>
        <fullName evidence="1">Uncharacterized protein</fullName>
    </submittedName>
</protein>
<accession>A0A075MQP8</accession>
<organism evidence="1 2">
    <name type="scientific">Candidatus Nitrososphaera evergladensis SR1</name>
    <dbReference type="NCBI Taxonomy" id="1459636"/>
    <lineage>
        <taxon>Archaea</taxon>
        <taxon>Nitrososphaerota</taxon>
        <taxon>Nitrososphaeria</taxon>
        <taxon>Nitrososphaerales</taxon>
        <taxon>Nitrososphaeraceae</taxon>
        <taxon>Nitrososphaera</taxon>
    </lineage>
</organism>
<evidence type="ECO:0000313" key="2">
    <source>
        <dbReference type="Proteomes" id="UP000028194"/>
    </source>
</evidence>
<reference evidence="1 2" key="1">
    <citation type="journal article" date="2014" name="PLoS ONE">
        <title>Genome Sequence of Candidatus Nitrososphaera evergladensis from Group I.1b Enriched from Everglades Soil Reveals Novel Genomic Features of the Ammonia-Oxidizing Archaea.</title>
        <authorList>
            <person name="Zhalnina K.V."/>
            <person name="Dias R."/>
            <person name="Leonard M.T."/>
            <person name="Dorr de Quadros P."/>
            <person name="Camargo F.A."/>
            <person name="Drew J.C."/>
            <person name="Farmerie W.G."/>
            <person name="Daroub S.H."/>
            <person name="Triplett E.W."/>
        </authorList>
    </citation>
    <scope>NUCLEOTIDE SEQUENCE [LARGE SCALE GENOMIC DNA]</scope>
    <source>
        <strain evidence="1 2">SR1</strain>
    </source>
</reference>
<evidence type="ECO:0000313" key="1">
    <source>
        <dbReference type="EMBL" id="AIF83187.1"/>
    </source>
</evidence>
<dbReference type="HOGENOM" id="CLU_2447517_0_0_2"/>
<gene>
    <name evidence="1" type="ORF">NTE_01114</name>
</gene>
<dbReference type="STRING" id="1459636.NTE_01114"/>
<dbReference type="AlphaFoldDB" id="A0A075MQP8"/>